<keyword evidence="3" id="KW-0067">ATP-binding</keyword>
<accession>A0A8B7PF76</accession>
<keyword evidence="6" id="KW-0206">Cytoskeleton</keyword>
<keyword evidence="4" id="KW-0175">Coiled coil</keyword>
<dbReference type="GO" id="GO:0003777">
    <property type="term" value="F:microtubule motor activity"/>
    <property type="evidence" value="ECO:0007669"/>
    <property type="project" value="InterPro"/>
</dbReference>
<dbReference type="GO" id="GO:0005874">
    <property type="term" value="C:microtubule"/>
    <property type="evidence" value="ECO:0007669"/>
    <property type="project" value="TreeGrafter"/>
</dbReference>
<dbReference type="InterPro" id="IPR001752">
    <property type="entry name" value="Kinesin_motor_dom"/>
</dbReference>
<sequence length="293" mass="31193">MVATREGSYLELYNKKFDLLVVSANAPGISPLAGRLEASGYFNFLCLTEELVRSEEQLLSLLQRGEKNRQVRRTPVNDRSSRSHVFRILRVLQPYGHEHHQLIYGKLARSGIIAEERPSQGYVAAASHLVIADLVGSENASHTGILDDIREEGIHINWDISVLKKVIRELNFLRSERLAGTKGREDCRDGNVTVSVTGVALTGAGKNADGSGDVSRDGSGDKSGDGRRDGGEDKSGDGSRDGGEDKSGDGSRDGGEVKSGDRSRDGGEDKSEDGSRNGARTGAGTGAGKGAGT</sequence>
<dbReference type="PROSITE" id="PS50067">
    <property type="entry name" value="KINESIN_MOTOR_2"/>
    <property type="match status" value="1"/>
</dbReference>
<keyword evidence="2" id="KW-0547">Nucleotide-binding</keyword>
<dbReference type="Pfam" id="PF00225">
    <property type="entry name" value="Kinesin"/>
    <property type="match status" value="1"/>
</dbReference>
<evidence type="ECO:0000313" key="11">
    <source>
        <dbReference type="RefSeq" id="XP_018024257.1"/>
    </source>
</evidence>
<dbReference type="AlphaFoldDB" id="A0A8B7PF76"/>
<evidence type="ECO:0000256" key="8">
    <source>
        <dbReference type="SAM" id="MobiDB-lite"/>
    </source>
</evidence>
<dbReference type="OrthoDB" id="3176171at2759"/>
<dbReference type="PANTHER" id="PTHR47968">
    <property type="entry name" value="CENTROMERE PROTEIN E"/>
    <property type="match status" value="1"/>
</dbReference>
<organism evidence="10 11">
    <name type="scientific">Hyalella azteca</name>
    <name type="common">Amphipod</name>
    <dbReference type="NCBI Taxonomy" id="294128"/>
    <lineage>
        <taxon>Eukaryota</taxon>
        <taxon>Metazoa</taxon>
        <taxon>Ecdysozoa</taxon>
        <taxon>Arthropoda</taxon>
        <taxon>Crustacea</taxon>
        <taxon>Multicrustacea</taxon>
        <taxon>Malacostraca</taxon>
        <taxon>Eumalacostraca</taxon>
        <taxon>Peracarida</taxon>
        <taxon>Amphipoda</taxon>
        <taxon>Senticaudata</taxon>
        <taxon>Talitrida</taxon>
        <taxon>Talitroidea</taxon>
        <taxon>Hyalellidae</taxon>
        <taxon>Hyalella</taxon>
    </lineage>
</organism>
<dbReference type="Gene3D" id="3.40.850.10">
    <property type="entry name" value="Kinesin motor domain"/>
    <property type="match status" value="1"/>
</dbReference>
<dbReference type="GO" id="GO:0007018">
    <property type="term" value="P:microtubule-based movement"/>
    <property type="evidence" value="ECO:0007669"/>
    <property type="project" value="InterPro"/>
</dbReference>
<dbReference type="InterPro" id="IPR027640">
    <property type="entry name" value="Kinesin-like_fam"/>
</dbReference>
<comment type="similarity">
    <text evidence="7">Belongs to the TRAFAC class myosin-kinesin ATPase superfamily. Kinesin family.</text>
</comment>
<evidence type="ECO:0000256" key="4">
    <source>
        <dbReference type="ARBA" id="ARBA00023054"/>
    </source>
</evidence>
<evidence type="ECO:0000256" key="1">
    <source>
        <dbReference type="ARBA" id="ARBA00004245"/>
    </source>
</evidence>
<keyword evidence="10" id="KW-1185">Reference proteome</keyword>
<comment type="caution">
    <text evidence="7">Lacks conserved residue(s) required for the propagation of feature annotation.</text>
</comment>
<evidence type="ECO:0000256" key="6">
    <source>
        <dbReference type="ARBA" id="ARBA00023212"/>
    </source>
</evidence>
<keyword evidence="5" id="KW-0505">Motor protein</keyword>
<feature type="region of interest" description="Disordered" evidence="8">
    <location>
        <begin position="202"/>
        <end position="293"/>
    </location>
</feature>
<evidence type="ECO:0000256" key="5">
    <source>
        <dbReference type="ARBA" id="ARBA00023175"/>
    </source>
</evidence>
<evidence type="ECO:0000313" key="10">
    <source>
        <dbReference type="Proteomes" id="UP000694843"/>
    </source>
</evidence>
<keyword evidence="6" id="KW-0963">Cytoplasm</keyword>
<dbReference type="GeneID" id="108680014"/>
<dbReference type="GO" id="GO:0005524">
    <property type="term" value="F:ATP binding"/>
    <property type="evidence" value="ECO:0007669"/>
    <property type="project" value="UniProtKB-KW"/>
</dbReference>
<evidence type="ECO:0000256" key="3">
    <source>
        <dbReference type="ARBA" id="ARBA00022840"/>
    </source>
</evidence>
<feature type="domain" description="Kinesin motor" evidence="9">
    <location>
        <begin position="1"/>
        <end position="170"/>
    </location>
</feature>
<gene>
    <name evidence="11" type="primary">LOC108680014</name>
</gene>
<dbReference type="KEGG" id="hazt:108680014"/>
<dbReference type="GO" id="GO:0000278">
    <property type="term" value="P:mitotic cell cycle"/>
    <property type="evidence" value="ECO:0007669"/>
    <property type="project" value="TreeGrafter"/>
</dbReference>
<evidence type="ECO:0000256" key="7">
    <source>
        <dbReference type="PROSITE-ProRule" id="PRU00283"/>
    </source>
</evidence>
<dbReference type="RefSeq" id="XP_018024257.1">
    <property type="nucleotide sequence ID" value="XM_018168768.1"/>
</dbReference>
<feature type="compositionally biased region" description="Gly residues" evidence="8">
    <location>
        <begin position="281"/>
        <end position="293"/>
    </location>
</feature>
<feature type="compositionally biased region" description="Basic and acidic residues" evidence="8">
    <location>
        <begin position="214"/>
        <end position="275"/>
    </location>
</feature>
<evidence type="ECO:0000259" key="9">
    <source>
        <dbReference type="PROSITE" id="PS50067"/>
    </source>
</evidence>
<name>A0A8B7PF76_HYAAZ</name>
<dbReference type="GO" id="GO:0008017">
    <property type="term" value="F:microtubule binding"/>
    <property type="evidence" value="ECO:0007669"/>
    <property type="project" value="InterPro"/>
</dbReference>
<dbReference type="Proteomes" id="UP000694843">
    <property type="component" value="Unplaced"/>
</dbReference>
<evidence type="ECO:0000256" key="2">
    <source>
        <dbReference type="ARBA" id="ARBA00022741"/>
    </source>
</evidence>
<protein>
    <submittedName>
        <fullName evidence="11">Kinesin-like protein KIN-7L</fullName>
    </submittedName>
</protein>
<reference evidence="11" key="1">
    <citation type="submission" date="2025-08" db="UniProtKB">
        <authorList>
            <consortium name="RefSeq"/>
        </authorList>
    </citation>
    <scope>IDENTIFICATION</scope>
    <source>
        <tissue evidence="11">Whole organism</tissue>
    </source>
</reference>
<dbReference type="PANTHER" id="PTHR47968:SF75">
    <property type="entry name" value="CENTROMERE-ASSOCIATED PROTEIN E"/>
    <property type="match status" value="1"/>
</dbReference>
<proteinExistence type="inferred from homology"/>
<dbReference type="InterPro" id="IPR027417">
    <property type="entry name" value="P-loop_NTPase"/>
</dbReference>
<comment type="subcellular location">
    <subcellularLocation>
        <location evidence="1">Cytoplasm</location>
        <location evidence="1">Cytoskeleton</location>
    </subcellularLocation>
</comment>
<dbReference type="SUPFAM" id="SSF52540">
    <property type="entry name" value="P-loop containing nucleoside triphosphate hydrolases"/>
    <property type="match status" value="1"/>
</dbReference>
<dbReference type="InterPro" id="IPR036961">
    <property type="entry name" value="Kinesin_motor_dom_sf"/>
</dbReference>